<dbReference type="Proteomes" id="UP001054902">
    <property type="component" value="Unassembled WGS sequence"/>
</dbReference>
<feature type="region of interest" description="Disordered" evidence="2">
    <location>
        <begin position="1"/>
        <end position="51"/>
    </location>
</feature>
<protein>
    <recommendedName>
        <fullName evidence="3">Phospholipase/carboxylesterase/thioesterase domain-containing protein</fullName>
    </recommendedName>
</protein>
<dbReference type="InterPro" id="IPR050565">
    <property type="entry name" value="LYPA1-2/EST-like"/>
</dbReference>
<dbReference type="Gene3D" id="3.40.50.1820">
    <property type="entry name" value="alpha/beta hydrolase"/>
    <property type="match status" value="1"/>
</dbReference>
<sequence length="355" mass="39663">MTNSTLEVESKDRDGNSTWKPVANLGNTVSSSVSSNQQEPLTADNADKTKEKYPHRKNLPMRVKHFLSPNATIKVHRKANYLYRHSSDKIDTNLLILLHGAGDSHQAYHAFAKKMNLPQCATLSLHASSINKGFVTLPFDLGYTWFEEMDYTTGEDLKKGDDRIFSSLDKAIHHLDTLIDLLSGIEKADDDDSDYWIPERIFLFGFSAGASLAMETCLYRFIHGKQALGGALCVCGGLQHGRNEQEICHDDGAICATPVKIMVGGDDTKFSVEDSRVSIANYNHYAFCENAQRMTNAGQLTGATSFVKPFKGHSMIQDEEETRVLMGFFAEYMVRRMTAMEGFCEIPSEQFQTSK</sequence>
<dbReference type="PANTHER" id="PTHR10655:SF70">
    <property type="entry name" value="PHOSPHOLIPASE_CARBOXYLESTERASE_THIOESTERASE DOMAIN-CONTAINING PROTEIN"/>
    <property type="match status" value="1"/>
</dbReference>
<evidence type="ECO:0000313" key="5">
    <source>
        <dbReference type="Proteomes" id="UP001054902"/>
    </source>
</evidence>
<dbReference type="InterPro" id="IPR029058">
    <property type="entry name" value="AB_hydrolase_fold"/>
</dbReference>
<proteinExistence type="inferred from homology"/>
<evidence type="ECO:0000259" key="3">
    <source>
        <dbReference type="Pfam" id="PF02230"/>
    </source>
</evidence>
<dbReference type="Pfam" id="PF02230">
    <property type="entry name" value="Abhydrolase_2"/>
    <property type="match status" value="1"/>
</dbReference>
<dbReference type="GO" id="GO:0005737">
    <property type="term" value="C:cytoplasm"/>
    <property type="evidence" value="ECO:0007669"/>
    <property type="project" value="TreeGrafter"/>
</dbReference>
<organism evidence="4 5">
    <name type="scientific">Chaetoceros tenuissimus</name>
    <dbReference type="NCBI Taxonomy" id="426638"/>
    <lineage>
        <taxon>Eukaryota</taxon>
        <taxon>Sar</taxon>
        <taxon>Stramenopiles</taxon>
        <taxon>Ochrophyta</taxon>
        <taxon>Bacillariophyta</taxon>
        <taxon>Coscinodiscophyceae</taxon>
        <taxon>Chaetocerotophycidae</taxon>
        <taxon>Chaetocerotales</taxon>
        <taxon>Chaetocerotaceae</taxon>
        <taxon>Chaetoceros</taxon>
    </lineage>
</organism>
<evidence type="ECO:0000313" key="4">
    <source>
        <dbReference type="EMBL" id="GFH58303.1"/>
    </source>
</evidence>
<feature type="domain" description="Phospholipase/carboxylesterase/thioesterase" evidence="3">
    <location>
        <begin position="87"/>
        <end position="233"/>
    </location>
</feature>
<comment type="similarity">
    <text evidence="1">Belongs to the AB hydrolase superfamily. AB hydrolase 2 family.</text>
</comment>
<dbReference type="GO" id="GO:0052689">
    <property type="term" value="F:carboxylic ester hydrolase activity"/>
    <property type="evidence" value="ECO:0007669"/>
    <property type="project" value="TreeGrafter"/>
</dbReference>
<keyword evidence="5" id="KW-1185">Reference proteome</keyword>
<reference evidence="4 5" key="1">
    <citation type="journal article" date="2021" name="Sci. Rep.">
        <title>The genome of the diatom Chaetoceros tenuissimus carries an ancient integrated fragment of an extant virus.</title>
        <authorList>
            <person name="Hongo Y."/>
            <person name="Kimura K."/>
            <person name="Takaki Y."/>
            <person name="Yoshida Y."/>
            <person name="Baba S."/>
            <person name="Kobayashi G."/>
            <person name="Nagasaki K."/>
            <person name="Hano T."/>
            <person name="Tomaru Y."/>
        </authorList>
    </citation>
    <scope>NUCLEOTIDE SEQUENCE [LARGE SCALE GENOMIC DNA]</scope>
    <source>
        <strain evidence="4 5">NIES-3715</strain>
    </source>
</reference>
<accession>A0AAD3D5W2</accession>
<gene>
    <name evidence="4" type="ORF">CTEN210_14779</name>
</gene>
<evidence type="ECO:0000256" key="1">
    <source>
        <dbReference type="ARBA" id="ARBA00006499"/>
    </source>
</evidence>
<dbReference type="SUPFAM" id="SSF53474">
    <property type="entry name" value="alpha/beta-Hydrolases"/>
    <property type="match status" value="1"/>
</dbReference>
<dbReference type="PANTHER" id="PTHR10655">
    <property type="entry name" value="LYSOPHOSPHOLIPASE-RELATED"/>
    <property type="match status" value="1"/>
</dbReference>
<dbReference type="InterPro" id="IPR003140">
    <property type="entry name" value="PLipase/COase/thioEstase"/>
</dbReference>
<name>A0AAD3D5W2_9STRA</name>
<dbReference type="EMBL" id="BLLK01000062">
    <property type="protein sequence ID" value="GFH58303.1"/>
    <property type="molecule type" value="Genomic_DNA"/>
</dbReference>
<comment type="caution">
    <text evidence="4">The sequence shown here is derived from an EMBL/GenBank/DDBJ whole genome shotgun (WGS) entry which is preliminary data.</text>
</comment>
<evidence type="ECO:0000256" key="2">
    <source>
        <dbReference type="SAM" id="MobiDB-lite"/>
    </source>
</evidence>
<dbReference type="GO" id="GO:0008474">
    <property type="term" value="F:palmitoyl-(protein) hydrolase activity"/>
    <property type="evidence" value="ECO:0007669"/>
    <property type="project" value="TreeGrafter"/>
</dbReference>
<dbReference type="AlphaFoldDB" id="A0AAD3D5W2"/>